<proteinExistence type="predicted"/>
<dbReference type="Proteomes" id="UP000010420">
    <property type="component" value="Unassembled WGS sequence"/>
</dbReference>
<comment type="caution">
    <text evidence="1">The sequence shown here is derived from an EMBL/GenBank/DDBJ whole genome shotgun (WGS) entry which is preliminary data.</text>
</comment>
<dbReference type="AlphaFoldDB" id="L1QJF0"/>
<evidence type="ECO:0008006" key="3">
    <source>
        <dbReference type="Google" id="ProtNLM"/>
    </source>
</evidence>
<reference evidence="1 2" key="1">
    <citation type="submission" date="2012-05" db="EMBL/GenBank/DDBJ databases">
        <authorList>
            <person name="Weinstock G."/>
            <person name="Sodergren E."/>
            <person name="Lobos E.A."/>
            <person name="Fulton L."/>
            <person name="Fulton R."/>
            <person name="Courtney L."/>
            <person name="Fronick C."/>
            <person name="O'Laughlin M."/>
            <person name="Godfrey J."/>
            <person name="Wilson R.M."/>
            <person name="Miner T."/>
            <person name="Farmer C."/>
            <person name="Delehaunty K."/>
            <person name="Cordes M."/>
            <person name="Minx P."/>
            <person name="Tomlinson C."/>
            <person name="Chen J."/>
            <person name="Wollam A."/>
            <person name="Pepin K.H."/>
            <person name="Bhonagiri V."/>
            <person name="Zhang X."/>
            <person name="Suruliraj S."/>
            <person name="Warren W."/>
            <person name="Mitreva M."/>
            <person name="Mardis E.R."/>
            <person name="Wilson R.K."/>
        </authorList>
    </citation>
    <scope>NUCLEOTIDE SEQUENCE [LARGE SCALE GENOMIC DNA]</scope>
    <source>
        <strain evidence="1 2">DSM 1785</strain>
    </source>
</reference>
<dbReference type="PATRIC" id="fig|545697.3.peg.931"/>
<evidence type="ECO:0000313" key="2">
    <source>
        <dbReference type="Proteomes" id="UP000010420"/>
    </source>
</evidence>
<dbReference type="eggNOG" id="ENOG503315A">
    <property type="taxonomic scope" value="Bacteria"/>
</dbReference>
<dbReference type="HOGENOM" id="CLU_138436_2_0_9"/>
<sequence>MILFKKQKNYKNLRGVNTMDINVKITVESPHIMAAILALAEALPKVNLGASLSSVIEENVEVKEIEPKVEEAIKEKEVNENKEEAAEKTITLEEVRKVLATKSKNGKQAEVKELIKKYGVNKLTDIHPWNYKEILELAEVL</sequence>
<accession>L1QJF0</accession>
<evidence type="ECO:0000313" key="1">
    <source>
        <dbReference type="EMBL" id="EKY28103.1"/>
    </source>
</evidence>
<protein>
    <recommendedName>
        <fullName evidence="3">rRNA biogenesis protein rrp5</fullName>
    </recommendedName>
</protein>
<keyword evidence="2" id="KW-1185">Reference proteome</keyword>
<organism evidence="1 2">
    <name type="scientific">Clostridium celatum DSM 1785</name>
    <dbReference type="NCBI Taxonomy" id="545697"/>
    <lineage>
        <taxon>Bacteria</taxon>
        <taxon>Bacillati</taxon>
        <taxon>Bacillota</taxon>
        <taxon>Clostridia</taxon>
        <taxon>Eubacteriales</taxon>
        <taxon>Clostridiaceae</taxon>
        <taxon>Clostridium</taxon>
    </lineage>
</organism>
<name>L1QJF0_9CLOT</name>
<gene>
    <name evidence="1" type="ORF">HMPREF0216_00945</name>
</gene>
<dbReference type="EMBL" id="AMEZ01000026">
    <property type="protein sequence ID" value="EKY28103.1"/>
    <property type="molecule type" value="Genomic_DNA"/>
</dbReference>
<dbReference type="STRING" id="545697.HMPREF0216_00945"/>